<comment type="caution">
    <text evidence="2">The sequence shown here is derived from an EMBL/GenBank/DDBJ whole genome shotgun (WGS) entry which is preliminary data.</text>
</comment>
<feature type="transmembrane region" description="Helical" evidence="1">
    <location>
        <begin position="260"/>
        <end position="279"/>
    </location>
</feature>
<keyword evidence="1" id="KW-0812">Transmembrane</keyword>
<protein>
    <submittedName>
        <fullName evidence="2">Oligosaccharide repeat unit polymerase</fullName>
    </submittedName>
</protein>
<keyword evidence="3" id="KW-1185">Reference proteome</keyword>
<feature type="transmembrane region" description="Helical" evidence="1">
    <location>
        <begin position="321"/>
        <end position="346"/>
    </location>
</feature>
<feature type="transmembrane region" description="Helical" evidence="1">
    <location>
        <begin position="379"/>
        <end position="399"/>
    </location>
</feature>
<feature type="transmembrane region" description="Helical" evidence="1">
    <location>
        <begin position="34"/>
        <end position="55"/>
    </location>
</feature>
<name>A0ABS6GBW2_9ENTR</name>
<organism evidence="2 3">
    <name type="scientific">Enterobacter sichuanensis</name>
    <dbReference type="NCBI Taxonomy" id="2071710"/>
    <lineage>
        <taxon>Bacteria</taxon>
        <taxon>Pseudomonadati</taxon>
        <taxon>Pseudomonadota</taxon>
        <taxon>Gammaproteobacteria</taxon>
        <taxon>Enterobacterales</taxon>
        <taxon>Enterobacteriaceae</taxon>
        <taxon>Enterobacter</taxon>
        <taxon>Enterobacter cloacae complex</taxon>
    </lineage>
</organism>
<feature type="transmembrane region" description="Helical" evidence="1">
    <location>
        <begin position="184"/>
        <end position="201"/>
    </location>
</feature>
<keyword evidence="1" id="KW-0472">Membrane</keyword>
<feature type="transmembrane region" description="Helical" evidence="1">
    <location>
        <begin position="142"/>
        <end position="172"/>
    </location>
</feature>
<feature type="transmembrane region" description="Helical" evidence="1">
    <location>
        <begin position="76"/>
        <end position="98"/>
    </location>
</feature>
<evidence type="ECO:0000313" key="3">
    <source>
        <dbReference type="Proteomes" id="UP000787201"/>
    </source>
</evidence>
<evidence type="ECO:0000256" key="1">
    <source>
        <dbReference type="SAM" id="Phobius"/>
    </source>
</evidence>
<feature type="transmembrane region" description="Helical" evidence="1">
    <location>
        <begin position="110"/>
        <end position="130"/>
    </location>
</feature>
<sequence>MTIYLFFNVVCGFYFIYDGNLGGDFQGEYPTEPALMIIAILLVFVIFYMIQSLIFPFFERVRVREISYCKNKTLDYFVVLLLCLSIHAAINLNVGISGLKLDEPDGSSKIYFFLISIFQPVNFALIYLFYRVIGSRLNKVVLLNVLLYVVYVIVSAQTINILTLFALFIISLQLKNIRVTAKKLFTLTALGLLIYPIIRFLKYAIVSSGRQNVALVSTFQNNLGDGATAMYFDFFFKSIERFQMVANIQFIMEQWDSLTYSYSSAVNGGYSFLSSYWFIDAVLRRVFGENLFAGGLSPQDFMATAINGQDTWSSHISFLGYIPFFGFYSVLVYTLMLVFVFLSIFLSRKLMANRYFLTLTWLMCLFLVCHGWFIPFINYIQSLLVFIFVIMTLQVFNVGRKQIQPIR</sequence>
<feature type="transmembrane region" description="Helical" evidence="1">
    <location>
        <begin position="355"/>
        <end position="373"/>
    </location>
</feature>
<reference evidence="2 3" key="1">
    <citation type="submission" date="2021-06" db="EMBL/GenBank/DDBJ databases">
        <authorList>
            <person name="Stanton E."/>
        </authorList>
    </citation>
    <scope>NUCLEOTIDE SEQUENCE [LARGE SCALE GENOMIC DNA]</scope>
    <source>
        <strain evidence="2 3">2021EL-00146</strain>
    </source>
</reference>
<keyword evidence="1" id="KW-1133">Transmembrane helix</keyword>
<dbReference type="EMBL" id="JAHLTI010000004">
    <property type="protein sequence ID" value="MBU5924185.1"/>
    <property type="molecule type" value="Genomic_DNA"/>
</dbReference>
<dbReference type="Proteomes" id="UP000787201">
    <property type="component" value="Unassembled WGS sequence"/>
</dbReference>
<dbReference type="NCBIfam" id="NF033860">
    <property type="entry name" value="Wzy_O6_O28"/>
    <property type="match status" value="1"/>
</dbReference>
<accession>A0ABS6GBW2</accession>
<evidence type="ECO:0000313" key="2">
    <source>
        <dbReference type="EMBL" id="MBU5924185.1"/>
    </source>
</evidence>
<gene>
    <name evidence="2" type="primary">wzy</name>
    <name evidence="2" type="ORF">KQV47_08235</name>
</gene>
<proteinExistence type="predicted"/>